<dbReference type="AlphaFoldDB" id="A0A251UV29"/>
<dbReference type="EMBL" id="MNCJ02000319">
    <property type="protein sequence ID" value="KAF5807920.1"/>
    <property type="molecule type" value="Genomic_DNA"/>
</dbReference>
<accession>A0A251UV29</accession>
<proteinExistence type="predicted"/>
<dbReference type="Proteomes" id="UP000215914">
    <property type="component" value="Chromosome 4"/>
</dbReference>
<organism evidence="2 3">
    <name type="scientific">Helianthus annuus</name>
    <name type="common">Common sunflower</name>
    <dbReference type="NCBI Taxonomy" id="4232"/>
    <lineage>
        <taxon>Eukaryota</taxon>
        <taxon>Viridiplantae</taxon>
        <taxon>Streptophyta</taxon>
        <taxon>Embryophyta</taxon>
        <taxon>Tracheophyta</taxon>
        <taxon>Spermatophyta</taxon>
        <taxon>Magnoliopsida</taxon>
        <taxon>eudicotyledons</taxon>
        <taxon>Gunneridae</taxon>
        <taxon>Pentapetalae</taxon>
        <taxon>asterids</taxon>
        <taxon>campanulids</taxon>
        <taxon>Asterales</taxon>
        <taxon>Asteraceae</taxon>
        <taxon>Asteroideae</taxon>
        <taxon>Heliantheae alliance</taxon>
        <taxon>Heliantheae</taxon>
        <taxon>Helianthus</taxon>
    </lineage>
</organism>
<reference evidence="1" key="3">
    <citation type="submission" date="2020-06" db="EMBL/GenBank/DDBJ databases">
        <title>Helianthus annuus Genome sequencing and assembly Release 2.</title>
        <authorList>
            <person name="Gouzy J."/>
            <person name="Langlade N."/>
            <person name="Munos S."/>
        </authorList>
    </citation>
    <scope>NUCLEOTIDE SEQUENCE</scope>
    <source>
        <tissue evidence="1">Leaves</tissue>
    </source>
</reference>
<evidence type="ECO:0000313" key="3">
    <source>
        <dbReference type="Proteomes" id="UP000215914"/>
    </source>
</evidence>
<evidence type="ECO:0000313" key="1">
    <source>
        <dbReference type="EMBL" id="KAF5807920.1"/>
    </source>
</evidence>
<gene>
    <name evidence="2" type="ORF">HannXRQ_Chr04g0094751</name>
    <name evidence="1" type="ORF">HanXRQr2_Chr04g0139511</name>
</gene>
<evidence type="ECO:0000313" key="2">
    <source>
        <dbReference type="EMBL" id="OTG26954.1"/>
    </source>
</evidence>
<keyword evidence="3" id="KW-1185">Reference proteome</keyword>
<reference evidence="2" key="2">
    <citation type="submission" date="2017-02" db="EMBL/GenBank/DDBJ databases">
        <title>Sunflower complete genome.</title>
        <authorList>
            <person name="Langlade N."/>
            <person name="Munos S."/>
        </authorList>
    </citation>
    <scope>NUCLEOTIDE SEQUENCE [LARGE SCALE GENOMIC DNA]</scope>
    <source>
        <tissue evidence="2">Leaves</tissue>
    </source>
</reference>
<name>A0A251UV29_HELAN</name>
<reference evidence="1 3" key="1">
    <citation type="journal article" date="2017" name="Nature">
        <title>The sunflower genome provides insights into oil metabolism, flowering and Asterid evolution.</title>
        <authorList>
            <person name="Badouin H."/>
            <person name="Gouzy J."/>
            <person name="Grassa C.J."/>
            <person name="Murat F."/>
            <person name="Staton S.E."/>
            <person name="Cottret L."/>
            <person name="Lelandais-Briere C."/>
            <person name="Owens G.L."/>
            <person name="Carrere S."/>
            <person name="Mayjonade B."/>
            <person name="Legrand L."/>
            <person name="Gill N."/>
            <person name="Kane N.C."/>
            <person name="Bowers J.E."/>
            <person name="Hubner S."/>
            <person name="Bellec A."/>
            <person name="Berard A."/>
            <person name="Berges H."/>
            <person name="Blanchet N."/>
            <person name="Boniface M.C."/>
            <person name="Brunel D."/>
            <person name="Catrice O."/>
            <person name="Chaidir N."/>
            <person name="Claudel C."/>
            <person name="Donnadieu C."/>
            <person name="Faraut T."/>
            <person name="Fievet G."/>
            <person name="Helmstetter N."/>
            <person name="King M."/>
            <person name="Knapp S.J."/>
            <person name="Lai Z."/>
            <person name="Le Paslier M.C."/>
            <person name="Lippi Y."/>
            <person name="Lorenzon L."/>
            <person name="Mandel J.R."/>
            <person name="Marage G."/>
            <person name="Marchand G."/>
            <person name="Marquand E."/>
            <person name="Bret-Mestries E."/>
            <person name="Morien E."/>
            <person name="Nambeesan S."/>
            <person name="Nguyen T."/>
            <person name="Pegot-Espagnet P."/>
            <person name="Pouilly N."/>
            <person name="Raftis F."/>
            <person name="Sallet E."/>
            <person name="Schiex T."/>
            <person name="Thomas J."/>
            <person name="Vandecasteele C."/>
            <person name="Vares D."/>
            <person name="Vear F."/>
            <person name="Vautrin S."/>
            <person name="Crespi M."/>
            <person name="Mangin B."/>
            <person name="Burke J.M."/>
            <person name="Salse J."/>
            <person name="Munos S."/>
            <person name="Vincourt P."/>
            <person name="Rieseberg L.H."/>
            <person name="Langlade N.B."/>
        </authorList>
    </citation>
    <scope>NUCLEOTIDE SEQUENCE [LARGE SCALE GENOMIC DNA]</scope>
    <source>
        <strain evidence="3">cv. SF193</strain>
        <tissue evidence="1">Leaves</tissue>
    </source>
</reference>
<protein>
    <submittedName>
        <fullName evidence="2">Uncharacterized protein</fullName>
    </submittedName>
</protein>
<dbReference type="InParanoid" id="A0A251UV29"/>
<dbReference type="Gramene" id="mRNA:HanXRQr2_Chr04g0139511">
    <property type="protein sequence ID" value="mRNA:HanXRQr2_Chr04g0139511"/>
    <property type="gene ID" value="HanXRQr2_Chr04g0139511"/>
</dbReference>
<dbReference type="EMBL" id="CM007893">
    <property type="protein sequence ID" value="OTG26954.1"/>
    <property type="molecule type" value="Genomic_DNA"/>
</dbReference>
<sequence>MLQLKGRGFVSHPLNFRDHQFGIFGLLIVVKPRYRLSMSTGNRMTVVRRKQCHYLSLQHRFGIVWPKLDNQVNESG</sequence>